<evidence type="ECO:0000256" key="1">
    <source>
        <dbReference type="SAM" id="MobiDB-lite"/>
    </source>
</evidence>
<evidence type="ECO:0000313" key="2">
    <source>
        <dbReference type="EMBL" id="JAE22300.1"/>
    </source>
</evidence>
<dbReference type="AlphaFoldDB" id="A0A0A9GB34"/>
<name>A0A0A9GB34_ARUDO</name>
<proteinExistence type="predicted"/>
<organism evidence="2">
    <name type="scientific">Arundo donax</name>
    <name type="common">Giant reed</name>
    <name type="synonym">Donax arundinaceus</name>
    <dbReference type="NCBI Taxonomy" id="35708"/>
    <lineage>
        <taxon>Eukaryota</taxon>
        <taxon>Viridiplantae</taxon>
        <taxon>Streptophyta</taxon>
        <taxon>Embryophyta</taxon>
        <taxon>Tracheophyta</taxon>
        <taxon>Spermatophyta</taxon>
        <taxon>Magnoliopsida</taxon>
        <taxon>Liliopsida</taxon>
        <taxon>Poales</taxon>
        <taxon>Poaceae</taxon>
        <taxon>PACMAD clade</taxon>
        <taxon>Arundinoideae</taxon>
        <taxon>Arundineae</taxon>
        <taxon>Arundo</taxon>
    </lineage>
</organism>
<feature type="compositionally biased region" description="Low complexity" evidence="1">
    <location>
        <begin position="128"/>
        <end position="143"/>
    </location>
</feature>
<protein>
    <submittedName>
        <fullName evidence="2">Uncharacterized protein</fullName>
    </submittedName>
</protein>
<reference evidence="2" key="1">
    <citation type="submission" date="2014-09" db="EMBL/GenBank/DDBJ databases">
        <authorList>
            <person name="Magalhaes I.L.F."/>
            <person name="Oliveira U."/>
            <person name="Santos F.R."/>
            <person name="Vidigal T.H.D.A."/>
            <person name="Brescovit A.D."/>
            <person name="Santos A.J."/>
        </authorList>
    </citation>
    <scope>NUCLEOTIDE SEQUENCE</scope>
    <source>
        <tissue evidence="2">Shoot tissue taken approximately 20 cm above the soil surface</tissue>
    </source>
</reference>
<dbReference type="EMBL" id="GBRH01175596">
    <property type="protein sequence ID" value="JAE22300.1"/>
    <property type="molecule type" value="Transcribed_RNA"/>
</dbReference>
<sequence>MDEDDAGESLLGDGEGLGDAGRLESNLPDRERHGIGDGSTVSSRAPAAESWEPRRGRARCSPPSALASHDGCGFSARTGSDSGACASAAWPLRPPPQFATTTTGSSGRCRALLDRTLARPPPPPSSSPPGGLSGTTSSSNGPSQSRNIRETYLASATGLPSFSAATPPAPRPSSALFLRLNSP</sequence>
<feature type="region of interest" description="Disordered" evidence="1">
    <location>
        <begin position="1"/>
        <end position="183"/>
    </location>
</feature>
<accession>A0A0A9GB34</accession>
<reference evidence="2" key="2">
    <citation type="journal article" date="2015" name="Data Brief">
        <title>Shoot transcriptome of the giant reed, Arundo donax.</title>
        <authorList>
            <person name="Barrero R.A."/>
            <person name="Guerrero F.D."/>
            <person name="Moolhuijzen P."/>
            <person name="Goolsby J.A."/>
            <person name="Tidwell J."/>
            <person name="Bellgard S.E."/>
            <person name="Bellgard M.I."/>
        </authorList>
    </citation>
    <scope>NUCLEOTIDE SEQUENCE</scope>
    <source>
        <tissue evidence="2">Shoot tissue taken approximately 20 cm above the soil surface</tissue>
    </source>
</reference>